<feature type="transmembrane region" description="Helical" evidence="1">
    <location>
        <begin position="25"/>
        <end position="45"/>
    </location>
</feature>
<feature type="transmembrane region" description="Helical" evidence="1">
    <location>
        <begin position="57"/>
        <end position="79"/>
    </location>
</feature>
<keyword evidence="1" id="KW-0812">Transmembrane</keyword>
<accession>A0A081C1I6</accession>
<organism evidence="2">
    <name type="scientific">Vecturithrix granuli</name>
    <dbReference type="NCBI Taxonomy" id="1499967"/>
    <lineage>
        <taxon>Bacteria</taxon>
        <taxon>Candidatus Moduliflexota</taxon>
        <taxon>Candidatus Vecturitrichia</taxon>
        <taxon>Candidatus Vecturitrichales</taxon>
        <taxon>Candidatus Vecturitrichaceae</taxon>
        <taxon>Candidatus Vecturithrix</taxon>
    </lineage>
</organism>
<reference evidence="2" key="1">
    <citation type="journal article" date="2015" name="PeerJ">
        <title>First genomic representation of candidate bacterial phylum KSB3 points to enhanced environmental sensing as a trigger of wastewater bulking.</title>
        <authorList>
            <person name="Sekiguchi Y."/>
            <person name="Ohashi A."/>
            <person name="Parks D.H."/>
            <person name="Yamauchi T."/>
            <person name="Tyson G.W."/>
            <person name="Hugenholtz P."/>
        </authorList>
    </citation>
    <scope>NUCLEOTIDE SEQUENCE [LARGE SCALE GENOMIC DNA]</scope>
</reference>
<keyword evidence="1" id="KW-1133">Transmembrane helix</keyword>
<evidence type="ECO:0000313" key="2">
    <source>
        <dbReference type="EMBL" id="GAK58441.1"/>
    </source>
</evidence>
<gene>
    <name evidence="2" type="ORF">U27_05415</name>
</gene>
<sequence>MSQNDGYEFRLVNPNTPPAIKTRKLGFAIAFCVVILLQACYWLFANSATPFVLGMPFGMFVITLLIVIEFVMLIVLYLLESKEETN</sequence>
<evidence type="ECO:0000313" key="3">
    <source>
        <dbReference type="Proteomes" id="UP000030661"/>
    </source>
</evidence>
<dbReference type="HOGENOM" id="CLU_2491511_0_0_0"/>
<dbReference type="STRING" id="1499967.U27_05415"/>
<dbReference type="EMBL" id="DF820467">
    <property type="protein sequence ID" value="GAK58441.1"/>
    <property type="molecule type" value="Genomic_DNA"/>
</dbReference>
<proteinExistence type="predicted"/>
<keyword evidence="3" id="KW-1185">Reference proteome</keyword>
<protein>
    <submittedName>
        <fullName evidence="2">Uncharacterized protein</fullName>
    </submittedName>
</protein>
<dbReference type="AlphaFoldDB" id="A0A081C1I6"/>
<dbReference type="Proteomes" id="UP000030661">
    <property type="component" value="Unassembled WGS sequence"/>
</dbReference>
<name>A0A081C1I6_VECG1</name>
<keyword evidence="1" id="KW-0472">Membrane</keyword>
<evidence type="ECO:0000256" key="1">
    <source>
        <dbReference type="SAM" id="Phobius"/>
    </source>
</evidence>